<evidence type="ECO:0000313" key="1">
    <source>
        <dbReference type="EMBL" id="AFZ05467.1"/>
    </source>
</evidence>
<dbReference type="KEGG" id="oni:Osc7112_0895"/>
<sequence>MRQGFLTSGGLSHLLIEPVDCHTYRSNPSSLLQLFIKLGKISQENCIFHKFSARIYNKAELVLVYT</sequence>
<keyword evidence="2" id="KW-1185">Reference proteome</keyword>
<dbReference type="AlphaFoldDB" id="K9VDC6"/>
<accession>K9VDC6</accession>
<dbReference type="EMBL" id="CP003614">
    <property type="protein sequence ID" value="AFZ05467.1"/>
    <property type="molecule type" value="Genomic_DNA"/>
</dbReference>
<proteinExistence type="predicted"/>
<dbReference type="HOGENOM" id="CLU_2826989_0_0_3"/>
<gene>
    <name evidence="1" type="ORF">Osc7112_0895</name>
</gene>
<dbReference type="Proteomes" id="UP000010478">
    <property type="component" value="Chromosome"/>
</dbReference>
<evidence type="ECO:0000313" key="2">
    <source>
        <dbReference type="Proteomes" id="UP000010478"/>
    </source>
</evidence>
<reference evidence="1 2" key="1">
    <citation type="submission" date="2012-05" db="EMBL/GenBank/DDBJ databases">
        <title>Finished chromosome of genome of Oscillatoria sp. PCC 7112.</title>
        <authorList>
            <consortium name="US DOE Joint Genome Institute"/>
            <person name="Gugger M."/>
            <person name="Coursin T."/>
            <person name="Rippka R."/>
            <person name="Tandeau De Marsac N."/>
            <person name="Huntemann M."/>
            <person name="Wei C.-L."/>
            <person name="Han J."/>
            <person name="Detter J.C."/>
            <person name="Han C."/>
            <person name="Tapia R."/>
            <person name="Davenport K."/>
            <person name="Daligault H."/>
            <person name="Erkkila T."/>
            <person name="Gu W."/>
            <person name="Munk A.C.C."/>
            <person name="Teshima H."/>
            <person name="Xu Y."/>
            <person name="Chain P."/>
            <person name="Chen A."/>
            <person name="Krypides N."/>
            <person name="Mavromatis K."/>
            <person name="Markowitz V."/>
            <person name="Szeto E."/>
            <person name="Ivanova N."/>
            <person name="Mikhailova N."/>
            <person name="Ovchinnikova G."/>
            <person name="Pagani I."/>
            <person name="Pati A."/>
            <person name="Goodwin L."/>
            <person name="Peters L."/>
            <person name="Pitluck S."/>
            <person name="Woyke T."/>
            <person name="Kerfeld C."/>
        </authorList>
    </citation>
    <scope>NUCLEOTIDE SEQUENCE [LARGE SCALE GENOMIC DNA]</scope>
    <source>
        <strain evidence="1 2">PCC 7112</strain>
    </source>
</reference>
<organism evidence="1 2">
    <name type="scientific">Phormidium nigroviride PCC 7112</name>
    <dbReference type="NCBI Taxonomy" id="179408"/>
    <lineage>
        <taxon>Bacteria</taxon>
        <taxon>Bacillati</taxon>
        <taxon>Cyanobacteriota</taxon>
        <taxon>Cyanophyceae</taxon>
        <taxon>Oscillatoriophycideae</taxon>
        <taxon>Oscillatoriales</taxon>
        <taxon>Oscillatoriaceae</taxon>
        <taxon>Phormidium</taxon>
    </lineage>
</organism>
<name>K9VDC6_9CYAN</name>
<protein>
    <submittedName>
        <fullName evidence="1">Uncharacterized protein</fullName>
    </submittedName>
</protein>